<feature type="region of interest" description="Disordered" evidence="1">
    <location>
        <begin position="68"/>
        <end position="91"/>
    </location>
</feature>
<name>A0ABP8EIF9_9MICO</name>
<dbReference type="Proteomes" id="UP001501586">
    <property type="component" value="Unassembled WGS sequence"/>
</dbReference>
<comment type="caution">
    <text evidence="2">The sequence shown here is derived from an EMBL/GenBank/DDBJ whole genome shotgun (WGS) entry which is preliminary data.</text>
</comment>
<accession>A0ABP8EIF9</accession>
<keyword evidence="3" id="KW-1185">Reference proteome</keyword>
<protein>
    <submittedName>
        <fullName evidence="2">Uncharacterized protein</fullName>
    </submittedName>
</protein>
<sequence>MPGPHQIPAAVLPGPHQITGSLLTNRRHRHRRVLVQPQQPGQMHCVLGIGLDPITSRALQLRRGNHFAADTGSGQEPVEPESGRPGLVRHRKRSWKIEQPRTYVFERRGHSRLEQLTRDTIDRCRNDRSCVHIESYDCTLGKHRSLPQLSARPGKGLLVPVTHENL</sequence>
<proteinExistence type="predicted"/>
<gene>
    <name evidence="2" type="ORF">GCM10022261_12600</name>
</gene>
<reference evidence="3" key="1">
    <citation type="journal article" date="2019" name="Int. J. Syst. Evol. Microbiol.">
        <title>The Global Catalogue of Microorganisms (GCM) 10K type strain sequencing project: providing services to taxonomists for standard genome sequencing and annotation.</title>
        <authorList>
            <consortium name="The Broad Institute Genomics Platform"/>
            <consortium name="The Broad Institute Genome Sequencing Center for Infectious Disease"/>
            <person name="Wu L."/>
            <person name="Ma J."/>
        </authorList>
    </citation>
    <scope>NUCLEOTIDE SEQUENCE [LARGE SCALE GENOMIC DNA]</scope>
    <source>
        <strain evidence="3">JCM 17458</strain>
    </source>
</reference>
<organism evidence="2 3">
    <name type="scientific">Brevibacterium daeguense</name>
    <dbReference type="NCBI Taxonomy" id="909936"/>
    <lineage>
        <taxon>Bacteria</taxon>
        <taxon>Bacillati</taxon>
        <taxon>Actinomycetota</taxon>
        <taxon>Actinomycetes</taxon>
        <taxon>Micrococcales</taxon>
        <taxon>Brevibacteriaceae</taxon>
        <taxon>Brevibacterium</taxon>
    </lineage>
</organism>
<dbReference type="EMBL" id="BAABAZ010000004">
    <property type="protein sequence ID" value="GAA4283729.1"/>
    <property type="molecule type" value="Genomic_DNA"/>
</dbReference>
<evidence type="ECO:0000313" key="2">
    <source>
        <dbReference type="EMBL" id="GAA4283729.1"/>
    </source>
</evidence>
<evidence type="ECO:0000313" key="3">
    <source>
        <dbReference type="Proteomes" id="UP001501586"/>
    </source>
</evidence>
<evidence type="ECO:0000256" key="1">
    <source>
        <dbReference type="SAM" id="MobiDB-lite"/>
    </source>
</evidence>